<dbReference type="InterPro" id="IPR016181">
    <property type="entry name" value="Acyl_CoA_acyltransferase"/>
</dbReference>
<evidence type="ECO:0000313" key="5">
    <source>
        <dbReference type="EMBL" id="KAK1269340.1"/>
    </source>
</evidence>
<accession>A0AAV9AYD8</accession>
<evidence type="ECO:0000256" key="2">
    <source>
        <dbReference type="ARBA" id="ARBA00022679"/>
    </source>
</evidence>
<evidence type="ECO:0000313" key="6">
    <source>
        <dbReference type="Proteomes" id="UP001179952"/>
    </source>
</evidence>
<evidence type="ECO:0000256" key="3">
    <source>
        <dbReference type="ARBA" id="ARBA00023315"/>
    </source>
</evidence>
<gene>
    <name evidence="5" type="ORF">QJS04_geneDACA005250</name>
</gene>
<dbReference type="GO" id="GO:0008080">
    <property type="term" value="F:N-acetyltransferase activity"/>
    <property type="evidence" value="ECO:0007669"/>
    <property type="project" value="InterPro"/>
</dbReference>
<dbReference type="FunFam" id="3.40.630.30:FF:000083">
    <property type="entry name" value="Acyl-CoA N-acyltransferases (NAT) superfamily protein"/>
    <property type="match status" value="1"/>
</dbReference>
<comment type="similarity">
    <text evidence="1">Belongs to the acetyltransferase family. GNAT subfamily.</text>
</comment>
<reference evidence="5" key="1">
    <citation type="journal article" date="2023" name="Nat. Commun.">
        <title>Diploid and tetraploid genomes of Acorus and the evolution of monocots.</title>
        <authorList>
            <person name="Ma L."/>
            <person name="Liu K.W."/>
            <person name="Li Z."/>
            <person name="Hsiao Y.Y."/>
            <person name="Qi Y."/>
            <person name="Fu T."/>
            <person name="Tang G.D."/>
            <person name="Zhang D."/>
            <person name="Sun W.H."/>
            <person name="Liu D.K."/>
            <person name="Li Y."/>
            <person name="Chen G.Z."/>
            <person name="Liu X.D."/>
            <person name="Liao X.Y."/>
            <person name="Jiang Y.T."/>
            <person name="Yu X."/>
            <person name="Hao Y."/>
            <person name="Huang J."/>
            <person name="Zhao X.W."/>
            <person name="Ke S."/>
            <person name="Chen Y.Y."/>
            <person name="Wu W.L."/>
            <person name="Hsu J.L."/>
            <person name="Lin Y.F."/>
            <person name="Huang M.D."/>
            <person name="Li C.Y."/>
            <person name="Huang L."/>
            <person name="Wang Z.W."/>
            <person name="Zhao X."/>
            <person name="Zhong W.Y."/>
            <person name="Peng D.H."/>
            <person name="Ahmad S."/>
            <person name="Lan S."/>
            <person name="Zhang J.S."/>
            <person name="Tsai W.C."/>
            <person name="Van de Peer Y."/>
            <person name="Liu Z.J."/>
        </authorList>
    </citation>
    <scope>NUCLEOTIDE SEQUENCE</scope>
    <source>
        <strain evidence="5">SCP</strain>
    </source>
</reference>
<evidence type="ECO:0000256" key="1">
    <source>
        <dbReference type="ARBA" id="ARBA00009342"/>
    </source>
</evidence>
<dbReference type="AlphaFoldDB" id="A0AAV9AYD8"/>
<sequence length="195" mass="22389">MSLEGEKVILVPYMRAHVERYHQWMEDPSLLEATASEPLTLEEEYQMHLSWTLDPNKQTFIVLDKDMIRGGFVEGEPRVEAMAGDVNIYMNDPDDLRVAEIEIMIAEQKSRGKGLGKEAVLMMMAFAIKKFDIQRFRAKIGESNVASLNLFQKLGFEEVSRSGIFKEVTLELEVKLNHEEQLRGIRDSTTRHEGN</sequence>
<dbReference type="PROSITE" id="PS51186">
    <property type="entry name" value="GNAT"/>
    <property type="match status" value="1"/>
</dbReference>
<dbReference type="SUPFAM" id="SSF55729">
    <property type="entry name" value="Acyl-CoA N-acyltransferases (Nat)"/>
    <property type="match status" value="1"/>
</dbReference>
<proteinExistence type="inferred from homology"/>
<dbReference type="InterPro" id="IPR000182">
    <property type="entry name" value="GNAT_dom"/>
</dbReference>
<organism evidence="5 6">
    <name type="scientific">Acorus gramineus</name>
    <name type="common">Dwarf sweet flag</name>
    <dbReference type="NCBI Taxonomy" id="55184"/>
    <lineage>
        <taxon>Eukaryota</taxon>
        <taxon>Viridiplantae</taxon>
        <taxon>Streptophyta</taxon>
        <taxon>Embryophyta</taxon>
        <taxon>Tracheophyta</taxon>
        <taxon>Spermatophyta</taxon>
        <taxon>Magnoliopsida</taxon>
        <taxon>Liliopsida</taxon>
        <taxon>Acoraceae</taxon>
        <taxon>Acorus</taxon>
    </lineage>
</organism>
<keyword evidence="6" id="KW-1185">Reference proteome</keyword>
<dbReference type="Gene3D" id="3.40.630.30">
    <property type="match status" value="1"/>
</dbReference>
<dbReference type="Pfam" id="PF13302">
    <property type="entry name" value="Acetyltransf_3"/>
    <property type="match status" value="1"/>
</dbReference>
<dbReference type="PANTHER" id="PTHR13256:SF16">
    <property type="entry name" value="ALPHA_BETA-TUBULIN-N-ACETYLTRANSFERASE 9"/>
    <property type="match status" value="1"/>
</dbReference>
<reference evidence="5" key="2">
    <citation type="submission" date="2023-06" db="EMBL/GenBank/DDBJ databases">
        <authorList>
            <person name="Ma L."/>
            <person name="Liu K.-W."/>
            <person name="Li Z."/>
            <person name="Hsiao Y.-Y."/>
            <person name="Qi Y."/>
            <person name="Fu T."/>
            <person name="Tang G."/>
            <person name="Zhang D."/>
            <person name="Sun W.-H."/>
            <person name="Liu D.-K."/>
            <person name="Li Y."/>
            <person name="Chen G.-Z."/>
            <person name="Liu X.-D."/>
            <person name="Liao X.-Y."/>
            <person name="Jiang Y.-T."/>
            <person name="Yu X."/>
            <person name="Hao Y."/>
            <person name="Huang J."/>
            <person name="Zhao X.-W."/>
            <person name="Ke S."/>
            <person name="Chen Y.-Y."/>
            <person name="Wu W.-L."/>
            <person name="Hsu J.-L."/>
            <person name="Lin Y.-F."/>
            <person name="Huang M.-D."/>
            <person name="Li C.-Y."/>
            <person name="Huang L."/>
            <person name="Wang Z.-W."/>
            <person name="Zhao X."/>
            <person name="Zhong W.-Y."/>
            <person name="Peng D.-H."/>
            <person name="Ahmad S."/>
            <person name="Lan S."/>
            <person name="Zhang J.-S."/>
            <person name="Tsai W.-C."/>
            <person name="Van De Peer Y."/>
            <person name="Liu Z.-J."/>
        </authorList>
    </citation>
    <scope>NUCLEOTIDE SEQUENCE</scope>
    <source>
        <strain evidence="5">SCP</strain>
        <tissue evidence="5">Leaves</tissue>
    </source>
</reference>
<keyword evidence="2" id="KW-0808">Transferase</keyword>
<keyword evidence="3" id="KW-0012">Acyltransferase</keyword>
<name>A0AAV9AYD8_ACOGR</name>
<dbReference type="Proteomes" id="UP001179952">
    <property type="component" value="Unassembled WGS sequence"/>
</dbReference>
<dbReference type="InterPro" id="IPR039135">
    <property type="entry name" value="NAT9-like"/>
</dbReference>
<dbReference type="PANTHER" id="PTHR13256">
    <property type="entry name" value="N-ACETYLTRANSFERASE 9"/>
    <property type="match status" value="1"/>
</dbReference>
<comment type="caution">
    <text evidence="5">The sequence shown here is derived from an EMBL/GenBank/DDBJ whole genome shotgun (WGS) entry which is preliminary data.</text>
</comment>
<evidence type="ECO:0000259" key="4">
    <source>
        <dbReference type="PROSITE" id="PS51186"/>
    </source>
</evidence>
<feature type="domain" description="N-acetyltransferase" evidence="4">
    <location>
        <begin position="8"/>
        <end position="177"/>
    </location>
</feature>
<dbReference type="EMBL" id="JAUJYN010000006">
    <property type="protein sequence ID" value="KAK1269340.1"/>
    <property type="molecule type" value="Genomic_DNA"/>
</dbReference>
<protein>
    <recommendedName>
        <fullName evidence="4">N-acetyltransferase domain-containing protein</fullName>
    </recommendedName>
</protein>